<organism evidence="1 2">
    <name type="scientific">Trichonephila inaurata madagascariensis</name>
    <dbReference type="NCBI Taxonomy" id="2747483"/>
    <lineage>
        <taxon>Eukaryota</taxon>
        <taxon>Metazoa</taxon>
        <taxon>Ecdysozoa</taxon>
        <taxon>Arthropoda</taxon>
        <taxon>Chelicerata</taxon>
        <taxon>Arachnida</taxon>
        <taxon>Araneae</taxon>
        <taxon>Araneomorphae</taxon>
        <taxon>Entelegynae</taxon>
        <taxon>Araneoidea</taxon>
        <taxon>Nephilidae</taxon>
        <taxon>Trichonephila</taxon>
        <taxon>Trichonephila inaurata</taxon>
    </lineage>
</organism>
<accession>A0A8X7CSE4</accession>
<comment type="caution">
    <text evidence="1">The sequence shown here is derived from an EMBL/GenBank/DDBJ whole genome shotgun (WGS) entry which is preliminary data.</text>
</comment>
<proteinExistence type="predicted"/>
<reference evidence="1" key="1">
    <citation type="submission" date="2020-08" db="EMBL/GenBank/DDBJ databases">
        <title>Multicomponent nature underlies the extraordinary mechanical properties of spider dragline silk.</title>
        <authorList>
            <person name="Kono N."/>
            <person name="Nakamura H."/>
            <person name="Mori M."/>
            <person name="Yoshida Y."/>
            <person name="Ohtoshi R."/>
            <person name="Malay A.D."/>
            <person name="Moran D.A.P."/>
            <person name="Tomita M."/>
            <person name="Numata K."/>
            <person name="Arakawa K."/>
        </authorList>
    </citation>
    <scope>NUCLEOTIDE SEQUENCE</scope>
</reference>
<gene>
    <name evidence="1" type="ORF">TNIN_244121</name>
</gene>
<name>A0A8X7CSE4_9ARAC</name>
<evidence type="ECO:0000313" key="2">
    <source>
        <dbReference type="Proteomes" id="UP000886998"/>
    </source>
</evidence>
<sequence>MIADQQFWSSTQYLWVGCPAEGTGITHVQVLQKTTHVKYMATMRLFWPALDSNRWDMSLALEKWYQAISSHSTHPTALKSIESSWSDFGDHIVSKPYTPNSTIWIWHAESTELE</sequence>
<protein>
    <submittedName>
        <fullName evidence="1">Uncharacterized protein</fullName>
    </submittedName>
</protein>
<evidence type="ECO:0000313" key="1">
    <source>
        <dbReference type="EMBL" id="GFY79503.1"/>
    </source>
</evidence>
<dbReference type="Proteomes" id="UP000886998">
    <property type="component" value="Unassembled WGS sequence"/>
</dbReference>
<keyword evidence="2" id="KW-1185">Reference proteome</keyword>
<dbReference type="AlphaFoldDB" id="A0A8X7CSE4"/>
<dbReference type="EMBL" id="BMAV01023603">
    <property type="protein sequence ID" value="GFY79503.1"/>
    <property type="molecule type" value="Genomic_DNA"/>
</dbReference>